<accession>A0A9W8DZM2</accession>
<name>A0A9W8DZM2_9FUNG</name>
<evidence type="ECO:0000313" key="2">
    <source>
        <dbReference type="EMBL" id="KAJ1955760.1"/>
    </source>
</evidence>
<feature type="transmembrane region" description="Helical" evidence="1">
    <location>
        <begin position="51"/>
        <end position="69"/>
    </location>
</feature>
<reference evidence="2" key="1">
    <citation type="submission" date="2022-07" db="EMBL/GenBank/DDBJ databases">
        <title>Phylogenomic reconstructions and comparative analyses of Kickxellomycotina fungi.</title>
        <authorList>
            <person name="Reynolds N.K."/>
            <person name="Stajich J.E."/>
            <person name="Barry K."/>
            <person name="Grigoriev I.V."/>
            <person name="Crous P."/>
            <person name="Smith M.E."/>
        </authorList>
    </citation>
    <scope>NUCLEOTIDE SEQUENCE</scope>
    <source>
        <strain evidence="2">RSA 1196</strain>
    </source>
</reference>
<keyword evidence="1" id="KW-1133">Transmembrane helix</keyword>
<feature type="transmembrane region" description="Helical" evidence="1">
    <location>
        <begin position="24"/>
        <end position="45"/>
    </location>
</feature>
<feature type="non-terminal residue" evidence="2">
    <location>
        <position position="275"/>
    </location>
</feature>
<feature type="transmembrane region" description="Helical" evidence="1">
    <location>
        <begin position="185"/>
        <end position="206"/>
    </location>
</feature>
<evidence type="ECO:0000256" key="1">
    <source>
        <dbReference type="SAM" id="Phobius"/>
    </source>
</evidence>
<feature type="transmembrane region" description="Helical" evidence="1">
    <location>
        <begin position="226"/>
        <end position="250"/>
    </location>
</feature>
<gene>
    <name evidence="2" type="ORF">IWQ62_005458</name>
</gene>
<sequence>MFMTSYRDYITATKEVLLGDKWRLLGYSLISLVIAYVASFDPVVYHARLHPHLVAASPVILFTIFLLYCNMQPIPSGLLDPCVTSTYIERYANAGKDKKEHLLVGLKLYILQQVFYYTFFSVYATTAVCYAVFYSDPSTPADWHPWLIKGITCQSIMVGLLFYYIKYYKLVLLDSLLTPFYRSRWPKWTTPWLVLLLTQFVELYHMAHYAIWPQFPLEASGYFRHWLLPAISACKVVFIIFPLVTCSVYLRVNQKGWFDPATASSQKLEASSDDN</sequence>
<protein>
    <submittedName>
        <fullName evidence="2">Uncharacterized protein</fullName>
    </submittedName>
</protein>
<evidence type="ECO:0000313" key="3">
    <source>
        <dbReference type="Proteomes" id="UP001150925"/>
    </source>
</evidence>
<dbReference type="Proteomes" id="UP001150925">
    <property type="component" value="Unassembled WGS sequence"/>
</dbReference>
<dbReference type="EMBL" id="JANBPY010002262">
    <property type="protein sequence ID" value="KAJ1955760.1"/>
    <property type="molecule type" value="Genomic_DNA"/>
</dbReference>
<organism evidence="2 3">
    <name type="scientific">Dispira parvispora</name>
    <dbReference type="NCBI Taxonomy" id="1520584"/>
    <lineage>
        <taxon>Eukaryota</taxon>
        <taxon>Fungi</taxon>
        <taxon>Fungi incertae sedis</taxon>
        <taxon>Zoopagomycota</taxon>
        <taxon>Kickxellomycotina</taxon>
        <taxon>Dimargaritomycetes</taxon>
        <taxon>Dimargaritales</taxon>
        <taxon>Dimargaritaceae</taxon>
        <taxon>Dispira</taxon>
    </lineage>
</organism>
<keyword evidence="3" id="KW-1185">Reference proteome</keyword>
<feature type="transmembrane region" description="Helical" evidence="1">
    <location>
        <begin position="114"/>
        <end position="134"/>
    </location>
</feature>
<proteinExistence type="predicted"/>
<dbReference type="AlphaFoldDB" id="A0A9W8DZM2"/>
<comment type="caution">
    <text evidence="2">The sequence shown here is derived from an EMBL/GenBank/DDBJ whole genome shotgun (WGS) entry which is preliminary data.</text>
</comment>
<keyword evidence="1" id="KW-0812">Transmembrane</keyword>
<keyword evidence="1" id="KW-0472">Membrane</keyword>
<feature type="transmembrane region" description="Helical" evidence="1">
    <location>
        <begin position="146"/>
        <end position="165"/>
    </location>
</feature>